<keyword evidence="2" id="KW-1003">Cell membrane</keyword>
<feature type="transmembrane region" description="Helical" evidence="6">
    <location>
        <begin position="71"/>
        <end position="92"/>
    </location>
</feature>
<keyword evidence="3 6" id="KW-0812">Transmembrane</keyword>
<protein>
    <submittedName>
        <fullName evidence="7">Threonine transporter</fullName>
    </submittedName>
</protein>
<dbReference type="InterPro" id="IPR001123">
    <property type="entry name" value="LeuE-type"/>
</dbReference>
<reference evidence="7 8" key="1">
    <citation type="submission" date="2018-02" db="EMBL/GenBank/DDBJ databases">
        <title>The draft genome of Phyllobacterium myrsinacearum DSM5892.</title>
        <authorList>
            <person name="Li L."/>
            <person name="Liu L."/>
            <person name="Zhang X."/>
            <person name="Wang T."/>
        </authorList>
    </citation>
    <scope>NUCLEOTIDE SEQUENCE [LARGE SCALE GENOMIC DNA]</scope>
    <source>
        <strain evidence="7 8">DSM 5892</strain>
    </source>
</reference>
<evidence type="ECO:0000313" key="8">
    <source>
        <dbReference type="Proteomes" id="UP000238563"/>
    </source>
</evidence>
<keyword evidence="5 6" id="KW-0472">Membrane</keyword>
<evidence type="ECO:0000313" key="7">
    <source>
        <dbReference type="EMBL" id="PRD52923.1"/>
    </source>
</evidence>
<evidence type="ECO:0000256" key="3">
    <source>
        <dbReference type="ARBA" id="ARBA00022692"/>
    </source>
</evidence>
<evidence type="ECO:0000256" key="4">
    <source>
        <dbReference type="ARBA" id="ARBA00022989"/>
    </source>
</evidence>
<dbReference type="Proteomes" id="UP000238563">
    <property type="component" value="Unassembled WGS sequence"/>
</dbReference>
<dbReference type="Pfam" id="PF01810">
    <property type="entry name" value="LysE"/>
    <property type="match status" value="1"/>
</dbReference>
<dbReference type="EMBL" id="PVBT01000003">
    <property type="protein sequence ID" value="PRD52923.1"/>
    <property type="molecule type" value="Genomic_DNA"/>
</dbReference>
<evidence type="ECO:0000256" key="6">
    <source>
        <dbReference type="SAM" id="Phobius"/>
    </source>
</evidence>
<dbReference type="RefSeq" id="WP_105733937.1">
    <property type="nucleotide sequence ID" value="NZ_PVBT01000003.1"/>
</dbReference>
<keyword evidence="8" id="KW-1185">Reference proteome</keyword>
<evidence type="ECO:0000256" key="2">
    <source>
        <dbReference type="ARBA" id="ARBA00022475"/>
    </source>
</evidence>
<sequence length="211" mass="22309">MSAIAVFFSILGVLLLGAMSPGPSFVLVSRIAITSPRLHGLAAALGMGIGGTIFSCLAVLGLTALLMQVEWLYLILKVAGGAYLVYVAIRIWNSAAEPLALPGTGGHMSLARSFSFALMTQLSNPKTAIVYASLFAALLPANAPLWLLLALPPMVFIIETGWYTFVATMFSTARARATYAGFKAWIDRGAGAVMGALGMKLIVEAFKTHRI</sequence>
<dbReference type="OrthoDB" id="7346064at2"/>
<proteinExistence type="predicted"/>
<organism evidence="7 8">
    <name type="scientific">Phyllobacterium myrsinacearum</name>
    <dbReference type="NCBI Taxonomy" id="28101"/>
    <lineage>
        <taxon>Bacteria</taxon>
        <taxon>Pseudomonadati</taxon>
        <taxon>Pseudomonadota</taxon>
        <taxon>Alphaproteobacteria</taxon>
        <taxon>Hyphomicrobiales</taxon>
        <taxon>Phyllobacteriaceae</taxon>
        <taxon>Phyllobacterium</taxon>
    </lineage>
</organism>
<comment type="subcellular location">
    <subcellularLocation>
        <location evidence="1">Cell membrane</location>
        <topology evidence="1">Multi-pass membrane protein</topology>
    </subcellularLocation>
</comment>
<comment type="caution">
    <text evidence="7">The sequence shown here is derived from an EMBL/GenBank/DDBJ whole genome shotgun (WGS) entry which is preliminary data.</text>
</comment>
<gene>
    <name evidence="7" type="ORF">C5750_10875</name>
</gene>
<feature type="transmembrane region" description="Helical" evidence="6">
    <location>
        <begin position="38"/>
        <end position="64"/>
    </location>
</feature>
<name>A0A2S9JIK6_9HYPH</name>
<dbReference type="AlphaFoldDB" id="A0A2S9JIK6"/>
<evidence type="ECO:0000256" key="5">
    <source>
        <dbReference type="ARBA" id="ARBA00023136"/>
    </source>
</evidence>
<dbReference type="PANTHER" id="PTHR30086:SF19">
    <property type="entry name" value="THREONINE EFFLUX PROTEIN"/>
    <property type="match status" value="1"/>
</dbReference>
<accession>A0A2S9JIK6</accession>
<dbReference type="GO" id="GO:0005886">
    <property type="term" value="C:plasma membrane"/>
    <property type="evidence" value="ECO:0007669"/>
    <property type="project" value="UniProtKB-SubCell"/>
</dbReference>
<dbReference type="GO" id="GO:0015171">
    <property type="term" value="F:amino acid transmembrane transporter activity"/>
    <property type="evidence" value="ECO:0007669"/>
    <property type="project" value="TreeGrafter"/>
</dbReference>
<keyword evidence="4 6" id="KW-1133">Transmembrane helix</keyword>
<evidence type="ECO:0000256" key="1">
    <source>
        <dbReference type="ARBA" id="ARBA00004651"/>
    </source>
</evidence>
<dbReference type="PANTHER" id="PTHR30086">
    <property type="entry name" value="ARGININE EXPORTER PROTEIN ARGO"/>
    <property type="match status" value="1"/>
</dbReference>